<evidence type="ECO:0000256" key="2">
    <source>
        <dbReference type="ARBA" id="ARBA00023239"/>
    </source>
</evidence>
<feature type="domain" description="SAF" evidence="3">
    <location>
        <begin position="45"/>
        <end position="117"/>
    </location>
</feature>
<organism evidence="4 5">
    <name type="scientific">Bifidobacterium asteroides</name>
    <dbReference type="NCBI Taxonomy" id="1684"/>
    <lineage>
        <taxon>Bacteria</taxon>
        <taxon>Bacillati</taxon>
        <taxon>Actinomycetota</taxon>
        <taxon>Actinomycetes</taxon>
        <taxon>Bifidobacteriales</taxon>
        <taxon>Bifidobacteriaceae</taxon>
        <taxon>Bifidobacterium</taxon>
    </lineage>
</organism>
<evidence type="ECO:0000313" key="4">
    <source>
        <dbReference type="EMBL" id="TSJ85184.1"/>
    </source>
</evidence>
<dbReference type="GO" id="GO:0016829">
    <property type="term" value="F:lyase activity"/>
    <property type="evidence" value="ECO:0007669"/>
    <property type="project" value="UniProtKB-KW"/>
</dbReference>
<proteinExistence type="inferred from homology"/>
<evidence type="ECO:0000259" key="3">
    <source>
        <dbReference type="SMART" id="SM00858"/>
    </source>
</evidence>
<comment type="caution">
    <text evidence="4">The sequence shown here is derived from an EMBL/GenBank/DDBJ whole genome shotgun (WGS) entry which is preliminary data.</text>
</comment>
<dbReference type="PANTHER" id="PTHR30536:SF5">
    <property type="entry name" value="ALTRONATE DEHYDRATASE"/>
    <property type="match status" value="1"/>
</dbReference>
<dbReference type="CDD" id="cd11613">
    <property type="entry name" value="SAF_AH_GD"/>
    <property type="match status" value="1"/>
</dbReference>
<reference evidence="4 5" key="1">
    <citation type="submission" date="2019-07" db="EMBL/GenBank/DDBJ databases">
        <title>Bifidobacterium asteroides genomes.</title>
        <authorList>
            <person name="Zheng H."/>
        </authorList>
    </citation>
    <scope>NUCLEOTIDE SEQUENCE [LARGE SCALE GENOMIC DNA]</scope>
    <source>
        <strain evidence="4 5">W8111</strain>
    </source>
</reference>
<sequence>MIPEGGSTGFVSTCGNGKAAGLKHDYINDIPARTGQDTILLNPTDMVAVAARNLEPGESVVVEGRGEVTVLDQIPRGHKLALQDISKGEDVIKYGYAIGHAREAITTGQWVHTHNLATNLGADLSYRYQPVTDTVKPGSPTGTFQGYRRATGKVGIRNDLYIVPTVGCINSLCNAMARSFSARHPGNGSFDSVIVARHPYGCSQLGGDLVYTRRCLQDIATHPNAGGVLLVGLGCENNQMEDMLSTLDEYDTNRVRWIICQEVEDELDEADALLDQINEAAKGDHREEVPLSELKVSVKCGGSDGMSGITANPLVGRFAEWVVTQGGSVVLAEVPEMFGAEQVLMSQARDEQVFQDVVDLINNFKGFFRKYGEVISDNPSPGNKKGGITTLEDKSLGCIRKGGRCEVEDVLNYGDHISRPGLSLLQTPGNDLVSSTGMAAAGAQVVLFTTGRGTPFGTFVPTVKVATNTPLATKKHRWIDFDAGRLLDEPGDQVFNDFRRKVLAVVNGEQTCNERNGMQDIAIFKDGPTE</sequence>
<dbReference type="PANTHER" id="PTHR30536">
    <property type="entry name" value="ALTRONATE/GALACTARATE DEHYDRATASE"/>
    <property type="match status" value="1"/>
</dbReference>
<dbReference type="InterPro" id="IPR052172">
    <property type="entry name" value="UxaA_altronate/galactarate_dh"/>
</dbReference>
<evidence type="ECO:0000256" key="1">
    <source>
        <dbReference type="ARBA" id="ARBA00010986"/>
    </source>
</evidence>
<dbReference type="Gene3D" id="2.30.130.110">
    <property type="match status" value="1"/>
</dbReference>
<dbReference type="Pfam" id="PF08666">
    <property type="entry name" value="SAF"/>
    <property type="match status" value="1"/>
</dbReference>
<accession>A0A556R8H2</accession>
<comment type="similarity">
    <text evidence="1">Belongs to the UxaA family.</text>
</comment>
<dbReference type="Pfam" id="PF20629">
    <property type="entry name" value="GD_AH_C"/>
    <property type="match status" value="1"/>
</dbReference>
<dbReference type="Proteomes" id="UP000317536">
    <property type="component" value="Unassembled WGS sequence"/>
</dbReference>
<dbReference type="InterPro" id="IPR013974">
    <property type="entry name" value="SAF"/>
</dbReference>
<dbReference type="InterPro" id="IPR048332">
    <property type="entry name" value="GD_AH_C"/>
</dbReference>
<dbReference type="AlphaFoldDB" id="A0A556R8H2"/>
<keyword evidence="2" id="KW-0456">Lyase</keyword>
<evidence type="ECO:0000313" key="5">
    <source>
        <dbReference type="Proteomes" id="UP000317536"/>
    </source>
</evidence>
<name>A0A556R8H2_9BIFI</name>
<protein>
    <submittedName>
        <fullName evidence="4">Altronate dehydratase</fullName>
    </submittedName>
</protein>
<dbReference type="InterPro" id="IPR044144">
    <property type="entry name" value="SAF_UxaA/GarD"/>
</dbReference>
<gene>
    <name evidence="4" type="ORF">FPK29_07860</name>
</gene>
<dbReference type="GO" id="GO:0019698">
    <property type="term" value="P:D-galacturonate catabolic process"/>
    <property type="evidence" value="ECO:0007669"/>
    <property type="project" value="TreeGrafter"/>
</dbReference>
<dbReference type="Pfam" id="PF04295">
    <property type="entry name" value="GD_AH_second"/>
    <property type="match status" value="1"/>
</dbReference>
<dbReference type="SMART" id="SM00858">
    <property type="entry name" value="SAF"/>
    <property type="match status" value="1"/>
</dbReference>
<dbReference type="EMBL" id="VMHJ01000004">
    <property type="protein sequence ID" value="TSJ85184.1"/>
    <property type="molecule type" value="Genomic_DNA"/>
</dbReference>
<dbReference type="InterPro" id="IPR007392">
    <property type="entry name" value="GD_AH_second"/>
</dbReference>